<sequence>MKIKNSKSVKINKLVSSPILKFKKRKYKVATKKKLKRLVKDKVPNQRWEITNSVQDTAEYKEENKPISVSSSTNKGHRPKIKFHKASTSKTDLENCESNLLGQVSIVKMSSVSKVDNVWRTEFYNKHNNNSVIPLKCLMFGAEKDTSSLTEDNGLNHNNATMSTVSSVNPEEVQPLNSNEKLPTNKVTTFDDETSSHERNVKEYSFEVNSINKKNTVANIYELNGFRFLVVIEPECYFYILGIIELELLKGSLEILGYKFDTQIKKRVIFSPQGSCHLCIKSKKYSESFPQNSQNLSFDQLIQLGLSEEKSRQVLRQSETCTLIVINRNRTYLSSSVWPNFFENHHSFSI</sequence>
<feature type="region of interest" description="Disordered" evidence="1">
    <location>
        <begin position="167"/>
        <end position="194"/>
    </location>
</feature>
<evidence type="ECO:0000256" key="1">
    <source>
        <dbReference type="SAM" id="MobiDB-lite"/>
    </source>
</evidence>
<feature type="non-terminal residue" evidence="3">
    <location>
        <position position="350"/>
    </location>
</feature>
<name>A0A1B6IAL3_9HEMI</name>
<reference evidence="3" key="1">
    <citation type="submission" date="2015-11" db="EMBL/GenBank/DDBJ databases">
        <title>De novo transcriptome assembly of four potential Pierce s Disease insect vectors from Arizona vineyards.</title>
        <authorList>
            <person name="Tassone E.E."/>
        </authorList>
    </citation>
    <scope>NUCLEOTIDE SEQUENCE</scope>
</reference>
<evidence type="ECO:0000259" key="2">
    <source>
        <dbReference type="Pfam" id="PF24419"/>
    </source>
</evidence>
<dbReference type="Pfam" id="PF24419">
    <property type="entry name" value="Cupin_NOL9"/>
    <property type="match status" value="1"/>
</dbReference>
<feature type="compositionally biased region" description="Polar residues" evidence="1">
    <location>
        <begin position="167"/>
        <end position="188"/>
    </location>
</feature>
<dbReference type="EMBL" id="GECU01023773">
    <property type="protein sequence ID" value="JAS83933.1"/>
    <property type="molecule type" value="Transcribed_RNA"/>
</dbReference>
<gene>
    <name evidence="3" type="ORF">g.13576</name>
</gene>
<feature type="domain" description="NOL9 N-terminal" evidence="2">
    <location>
        <begin position="227"/>
        <end position="348"/>
    </location>
</feature>
<organism evidence="3">
    <name type="scientific">Homalodisca liturata</name>
    <dbReference type="NCBI Taxonomy" id="320908"/>
    <lineage>
        <taxon>Eukaryota</taxon>
        <taxon>Metazoa</taxon>
        <taxon>Ecdysozoa</taxon>
        <taxon>Arthropoda</taxon>
        <taxon>Hexapoda</taxon>
        <taxon>Insecta</taxon>
        <taxon>Pterygota</taxon>
        <taxon>Neoptera</taxon>
        <taxon>Paraneoptera</taxon>
        <taxon>Hemiptera</taxon>
        <taxon>Auchenorrhyncha</taxon>
        <taxon>Membracoidea</taxon>
        <taxon>Cicadellidae</taxon>
        <taxon>Cicadellinae</taxon>
        <taxon>Proconiini</taxon>
        <taxon>Homalodisca</taxon>
    </lineage>
</organism>
<proteinExistence type="predicted"/>
<dbReference type="AlphaFoldDB" id="A0A1B6IAL3"/>
<accession>A0A1B6IAL3</accession>
<evidence type="ECO:0000313" key="3">
    <source>
        <dbReference type="EMBL" id="JAS83933.1"/>
    </source>
</evidence>
<protein>
    <recommendedName>
        <fullName evidence="2">NOL9 N-terminal domain-containing protein</fullName>
    </recommendedName>
</protein>
<dbReference type="InterPro" id="IPR057573">
    <property type="entry name" value="NOL9_N"/>
</dbReference>